<dbReference type="InterPro" id="IPR011152">
    <property type="entry name" value="Pesterase_MJ0912"/>
</dbReference>
<accession>A0A1G9M6V4</accession>
<evidence type="ECO:0000313" key="5">
    <source>
        <dbReference type="Proteomes" id="UP000199202"/>
    </source>
</evidence>
<organism evidence="4 5">
    <name type="scientific">Nonomuraea jiangxiensis</name>
    <dbReference type="NCBI Taxonomy" id="633440"/>
    <lineage>
        <taxon>Bacteria</taxon>
        <taxon>Bacillati</taxon>
        <taxon>Actinomycetota</taxon>
        <taxon>Actinomycetes</taxon>
        <taxon>Streptosporangiales</taxon>
        <taxon>Streptosporangiaceae</taxon>
        <taxon>Nonomuraea</taxon>
    </lineage>
</organism>
<keyword evidence="2" id="KW-0479">Metal-binding</keyword>
<reference evidence="4 5" key="1">
    <citation type="submission" date="2016-10" db="EMBL/GenBank/DDBJ databases">
        <authorList>
            <person name="de Groot N.N."/>
        </authorList>
    </citation>
    <scope>NUCLEOTIDE SEQUENCE [LARGE SCALE GENOMIC DNA]</scope>
    <source>
        <strain evidence="4 5">CGMCC 4.6533</strain>
    </source>
</reference>
<dbReference type="InterPro" id="IPR024654">
    <property type="entry name" value="Calcineurin-like_PHP_lpxH"/>
</dbReference>
<proteinExistence type="inferred from homology"/>
<dbReference type="STRING" id="633440.SAMN05421869_12967"/>
<dbReference type="InterPro" id="IPR000979">
    <property type="entry name" value="Phosphodiesterase_MJ0936/Vps29"/>
</dbReference>
<dbReference type="EMBL" id="FNDJ01000029">
    <property type="protein sequence ID" value="SDL69425.1"/>
    <property type="molecule type" value="Genomic_DNA"/>
</dbReference>
<evidence type="ECO:0000313" key="4">
    <source>
        <dbReference type="EMBL" id="SDL69425.1"/>
    </source>
</evidence>
<dbReference type="Pfam" id="PF12850">
    <property type="entry name" value="Metallophos_2"/>
    <property type="match status" value="1"/>
</dbReference>
<comment type="cofactor">
    <cofactor evidence="2">
        <name>a divalent metal cation</name>
        <dbReference type="ChEBI" id="CHEBI:60240"/>
    </cofactor>
</comment>
<sequence length="248" mass="26315">MRIAVLSDVHGVLPALEAVLAEPDVAGADLIVLTGDLAAGPMPVETLDLLVSLGERALWVNGNADRELVQITRGETCEYAVSRWAAGQLRDDQVELLAGLPDRQVVELGRFGTTLFVHATPRSDEEMVLVDSSLERWGEVLAGESADTVVLGHTHMPFVRLADRVLVVNPGSVGMPYGRPGAHWALLDGESGAVTLRCTPLDAARVGERLVAGSSFEDIEGFVAAYVTSVYSDAEALRVFGAADTRAG</sequence>
<name>A0A1G9M6V4_9ACTN</name>
<dbReference type="Gene3D" id="3.60.21.10">
    <property type="match status" value="1"/>
</dbReference>
<dbReference type="OrthoDB" id="9813918at2"/>
<dbReference type="InterPro" id="IPR050126">
    <property type="entry name" value="Ap4A_hydrolase"/>
</dbReference>
<evidence type="ECO:0000256" key="1">
    <source>
        <dbReference type="ARBA" id="ARBA00008950"/>
    </source>
</evidence>
<dbReference type="InterPro" id="IPR029052">
    <property type="entry name" value="Metallo-depent_PP-like"/>
</dbReference>
<dbReference type="AlphaFoldDB" id="A0A1G9M6V4"/>
<dbReference type="NCBIfam" id="TIGR00040">
    <property type="entry name" value="yfcE"/>
    <property type="match status" value="1"/>
</dbReference>
<feature type="domain" description="Calcineurin-like phosphoesterase" evidence="3">
    <location>
        <begin position="1"/>
        <end position="190"/>
    </location>
</feature>
<dbReference type="EC" id="3.1.4.-" evidence="2"/>
<evidence type="ECO:0000259" key="3">
    <source>
        <dbReference type="Pfam" id="PF12850"/>
    </source>
</evidence>
<comment type="similarity">
    <text evidence="1 2">Belongs to the metallophosphoesterase superfamily. YfcE family.</text>
</comment>
<dbReference type="SUPFAM" id="SSF56300">
    <property type="entry name" value="Metallo-dependent phosphatases"/>
    <property type="match status" value="1"/>
</dbReference>
<dbReference type="GO" id="GO:0005737">
    <property type="term" value="C:cytoplasm"/>
    <property type="evidence" value="ECO:0007669"/>
    <property type="project" value="TreeGrafter"/>
</dbReference>
<dbReference type="PANTHER" id="PTHR42850:SF2">
    <property type="entry name" value="BLL5683 PROTEIN"/>
    <property type="match status" value="1"/>
</dbReference>
<dbReference type="Proteomes" id="UP000199202">
    <property type="component" value="Unassembled WGS sequence"/>
</dbReference>
<dbReference type="RefSeq" id="WP_090945407.1">
    <property type="nucleotide sequence ID" value="NZ_FNDJ01000029.1"/>
</dbReference>
<dbReference type="PANTHER" id="PTHR42850">
    <property type="entry name" value="METALLOPHOSPHOESTERASE"/>
    <property type="match status" value="1"/>
</dbReference>
<keyword evidence="5" id="KW-1185">Reference proteome</keyword>
<protein>
    <recommendedName>
        <fullName evidence="2">Phosphoesterase</fullName>
        <ecNumber evidence="2">3.1.4.-</ecNumber>
    </recommendedName>
</protein>
<dbReference type="GO" id="GO:0046872">
    <property type="term" value="F:metal ion binding"/>
    <property type="evidence" value="ECO:0007669"/>
    <property type="project" value="UniProtKB-KW"/>
</dbReference>
<dbReference type="PIRSF" id="PIRSF000883">
    <property type="entry name" value="Pesterase_MJ0912"/>
    <property type="match status" value="1"/>
</dbReference>
<evidence type="ECO:0000256" key="2">
    <source>
        <dbReference type="RuleBase" id="RU362039"/>
    </source>
</evidence>
<gene>
    <name evidence="4" type="ORF">SAMN05421869_12967</name>
</gene>
<dbReference type="GO" id="GO:0016791">
    <property type="term" value="F:phosphatase activity"/>
    <property type="evidence" value="ECO:0007669"/>
    <property type="project" value="TreeGrafter"/>
</dbReference>